<evidence type="ECO:0000313" key="2">
    <source>
        <dbReference type="Proteomes" id="UP000482800"/>
    </source>
</evidence>
<evidence type="ECO:0000313" key="1">
    <source>
        <dbReference type="EMBL" id="GFJ85123.1"/>
    </source>
</evidence>
<protein>
    <submittedName>
        <fullName evidence="1">Uncharacterized protein</fullName>
    </submittedName>
</protein>
<reference evidence="1 2" key="1">
    <citation type="submission" date="2020-03" db="EMBL/GenBank/DDBJ databases">
        <title>Whole genome shotgun sequence of Phytohabitans houttuyneae NBRC 108639.</title>
        <authorList>
            <person name="Komaki H."/>
            <person name="Tamura T."/>
        </authorList>
    </citation>
    <scope>NUCLEOTIDE SEQUENCE [LARGE SCALE GENOMIC DNA]</scope>
    <source>
        <strain evidence="1 2">NBRC 108639</strain>
    </source>
</reference>
<gene>
    <name evidence="1" type="ORF">Phou_093030</name>
</gene>
<proteinExistence type="predicted"/>
<dbReference type="RefSeq" id="WP_178135019.1">
    <property type="nucleotide sequence ID" value="NZ_BAABGO010000014.1"/>
</dbReference>
<name>A0A6V8KIU8_9ACTN</name>
<sequence>MTELRRLRLSRGWDPVQLIGHMKILAAGDGVTLPKVYLLARLVFLWENHRAPMPTYYVGLLDRVYGGQLTTLPTLAPVRRNLAELGRGAVAA</sequence>
<organism evidence="1 2">
    <name type="scientific">Phytohabitans houttuyneae</name>
    <dbReference type="NCBI Taxonomy" id="1076126"/>
    <lineage>
        <taxon>Bacteria</taxon>
        <taxon>Bacillati</taxon>
        <taxon>Actinomycetota</taxon>
        <taxon>Actinomycetes</taxon>
        <taxon>Micromonosporales</taxon>
        <taxon>Micromonosporaceae</taxon>
    </lineage>
</organism>
<dbReference type="Proteomes" id="UP000482800">
    <property type="component" value="Unassembled WGS sequence"/>
</dbReference>
<dbReference type="AlphaFoldDB" id="A0A6V8KIU8"/>
<keyword evidence="2" id="KW-1185">Reference proteome</keyword>
<comment type="caution">
    <text evidence="1">The sequence shown here is derived from an EMBL/GenBank/DDBJ whole genome shotgun (WGS) entry which is preliminary data.</text>
</comment>
<dbReference type="EMBL" id="BLPF01000004">
    <property type="protein sequence ID" value="GFJ85123.1"/>
    <property type="molecule type" value="Genomic_DNA"/>
</dbReference>
<reference evidence="1 2" key="2">
    <citation type="submission" date="2020-03" db="EMBL/GenBank/DDBJ databases">
        <authorList>
            <person name="Ichikawa N."/>
            <person name="Kimura A."/>
            <person name="Kitahashi Y."/>
            <person name="Uohara A."/>
        </authorList>
    </citation>
    <scope>NUCLEOTIDE SEQUENCE [LARGE SCALE GENOMIC DNA]</scope>
    <source>
        <strain evidence="1 2">NBRC 108639</strain>
    </source>
</reference>
<accession>A0A6V8KIU8</accession>